<feature type="compositionally biased region" description="Basic residues" evidence="2">
    <location>
        <begin position="1526"/>
        <end position="1540"/>
    </location>
</feature>
<keyword evidence="4" id="KW-1185">Reference proteome</keyword>
<accession>A0ABR1AGH0</accession>
<feature type="compositionally biased region" description="Basic and acidic residues" evidence="2">
    <location>
        <begin position="1512"/>
        <end position="1525"/>
    </location>
</feature>
<proteinExistence type="predicted"/>
<feature type="region of interest" description="Disordered" evidence="2">
    <location>
        <begin position="126"/>
        <end position="145"/>
    </location>
</feature>
<feature type="coiled-coil region" evidence="1">
    <location>
        <begin position="330"/>
        <end position="482"/>
    </location>
</feature>
<evidence type="ECO:0000256" key="2">
    <source>
        <dbReference type="SAM" id="MobiDB-lite"/>
    </source>
</evidence>
<keyword evidence="1" id="KW-0175">Coiled coil</keyword>
<evidence type="ECO:0000313" key="3">
    <source>
        <dbReference type="EMBL" id="KAK6618892.1"/>
    </source>
</evidence>
<reference evidence="3 4" key="1">
    <citation type="submission" date="2023-09" db="EMBL/GenBank/DDBJ databases">
        <title>Genomes of two closely related lineages of the louse Polyplax serrata with different host specificities.</title>
        <authorList>
            <person name="Martinu J."/>
            <person name="Tarabai H."/>
            <person name="Stefka J."/>
            <person name="Hypsa V."/>
        </authorList>
    </citation>
    <scope>NUCLEOTIDE SEQUENCE [LARGE SCALE GENOMIC DNA]</scope>
    <source>
        <strain evidence="3">98ZLc_SE</strain>
    </source>
</reference>
<protein>
    <submittedName>
        <fullName evidence="3">Uncharacterized protein</fullName>
    </submittedName>
</protein>
<feature type="region of interest" description="Disordered" evidence="2">
    <location>
        <begin position="996"/>
        <end position="1016"/>
    </location>
</feature>
<sequence length="1540" mass="177292">MSFAYRGEKIFNVQDPKYTECGPPEVKRSDHRLKRFYSNSDKRAWDYCEVTRYKHFYEIITGSKDAQCTGQSRPGSRTGRGGDMTCLSSTPKCHQYVPLEDLINIIMAEKEARIKELEEMLRKCCGDQSPSTLESEESDNSEHKSRELLRQAMHKLQNIDEIINENKKLHCRLRCSEEKIKYLEEKKNRLENELADLRSKSQIEVDLERAQLMLSEMTRRERVPEPTEIAQERDRLQEKVNNLERELQEFKKKENEIEMLRNRSKSDVMNMEEVSKENECYRKKLASMKCLEKQILEIKKQGLALADKYKRESQKAAEQSKKMCHVTRELQSLREEREGLLKRVEELASHEGQLKALQCKLKRVDAIIAENEALNNKLIALDKLEKENEYLRCRLDQIQEMEMSAIDDKERILQLQCAVADQEEEMKDLLCQIERLTSGRAEEELERLKCELYDKNSKLKLCEEQLAEIPMLEAEIDDLRRRLQCCCKEFSEKKISEHKFQKIKVRLPSQSTGIAAVYKNENQETSSVLAIRKEEKVDFDQGTPGSCKEIFLREEKVSRIISSANAPCREKENMSCEDVQNLLQSSKGIISCVLEDMIEHHKEMEDLELYNRAMKNEIEILKSKVGQSDTDALLCEIKRLKVLIEEKDLEICRLQKGPRSPSVGRQESDGENSRENLMERIGDLEKVLQLERKARCQAERMLKEKEAECSSSAVPGRVTEEDVDFDCCRTLQREIDDLKLQIKELNNLACELKKENELLRELQQPCPDFSKELDEKCALENLLSLLQAELDTFKGQRLSEECEALRNELKRVMEQNCQLKILIDCYRQRLDLEKKSNALSKDCSEVGKKKLGVDVSCTGEEVVPPRSESRPSRPQEIPGPQELARPQEIPGPREVPKPQDLPSPQDQGPSVPGQPSRPQDLPGAQEPSAPQEPSRPQEPTPIKTEQPSTTRGEADCKDILDELNRLRKQVEEKDKAMEDMIKSHENDMKKLQSVVDKANEEKKSDTLGGVVGNNTDDDCQKRLRELEQQNADKLKKLMEQHEKELANQEKACNDNLNAMKAGYETDIRKMAEKHKASIMKLQTLHEDEVNELNTNHESQLETMQTQSEMAMKDIARGSAAKLKKLSQQHDKEIKVAEEKISRLQGNLAKSKEEIEELRKDATNDAAGKMTQMKEAHSRELQKVKKSSAKRLSLVTSKYEGLLAEEKRKSAAQLDTVKQSMGGPCECDFAKKKTRKFRDPTCPLDFNEVLEKILDQGINSLTFNEIALVHKKSCCALKDIVMKSKVTSVLEPPVGEVCANIPLLQAEKEQLLQRICALENEIHLKQRQTQEAILDMELSIKKERCRLQELKAALQCEQQKNSELKLLLSSQTKLQADLREEKERLAKEASLHRSASIKNSKLLNQEIKDKKYLETEVDRLKMTVQKLCCALEAEKQNSRCSPGKEASYLQIMKVKLEQSANRERSLALRLQDEVKCRMELQCRLQAARQPLLQPMVNLPAVDKETSENPLELKSVKEKKNFDQMKERKNKGKTVGTKKQKK</sequence>
<dbReference type="EMBL" id="JAWJWF010000049">
    <property type="protein sequence ID" value="KAK6618892.1"/>
    <property type="molecule type" value="Genomic_DNA"/>
</dbReference>
<feature type="coiled-coil region" evidence="1">
    <location>
        <begin position="159"/>
        <end position="291"/>
    </location>
</feature>
<feature type="coiled-coil region" evidence="1">
    <location>
        <begin position="728"/>
        <end position="758"/>
    </location>
</feature>
<name>A0ABR1AGH0_POLSC</name>
<gene>
    <name evidence="3" type="ORF">RUM44_003273</name>
</gene>
<feature type="coiled-coil region" evidence="1">
    <location>
        <begin position="1332"/>
        <end position="1387"/>
    </location>
</feature>
<comment type="caution">
    <text evidence="3">The sequence shown here is derived from an EMBL/GenBank/DDBJ whole genome shotgun (WGS) entry which is preliminary data.</text>
</comment>
<feature type="coiled-coil region" evidence="1">
    <location>
        <begin position="1119"/>
        <end position="1160"/>
    </location>
</feature>
<organism evidence="3 4">
    <name type="scientific">Polyplax serrata</name>
    <name type="common">Common mouse louse</name>
    <dbReference type="NCBI Taxonomy" id="468196"/>
    <lineage>
        <taxon>Eukaryota</taxon>
        <taxon>Metazoa</taxon>
        <taxon>Ecdysozoa</taxon>
        <taxon>Arthropoda</taxon>
        <taxon>Hexapoda</taxon>
        <taxon>Insecta</taxon>
        <taxon>Pterygota</taxon>
        <taxon>Neoptera</taxon>
        <taxon>Paraneoptera</taxon>
        <taxon>Psocodea</taxon>
        <taxon>Troctomorpha</taxon>
        <taxon>Phthiraptera</taxon>
        <taxon>Anoplura</taxon>
        <taxon>Polyplacidae</taxon>
        <taxon>Polyplax</taxon>
    </lineage>
</organism>
<dbReference type="Proteomes" id="UP001359485">
    <property type="component" value="Unassembled WGS sequence"/>
</dbReference>
<feature type="region of interest" description="Disordered" evidence="2">
    <location>
        <begin position="858"/>
        <end position="956"/>
    </location>
</feature>
<feature type="region of interest" description="Disordered" evidence="2">
    <location>
        <begin position="1500"/>
        <end position="1540"/>
    </location>
</feature>
<evidence type="ECO:0000313" key="4">
    <source>
        <dbReference type="Proteomes" id="UP001359485"/>
    </source>
</evidence>
<evidence type="ECO:0000256" key="1">
    <source>
        <dbReference type="SAM" id="Coils"/>
    </source>
</evidence>